<dbReference type="Proteomes" id="UP000304880">
    <property type="component" value="Unassembled WGS sequence"/>
</dbReference>
<protein>
    <submittedName>
        <fullName evidence="4">Fumarylacetoacetate hydrolase family protein</fullName>
    </submittedName>
</protein>
<evidence type="ECO:0000259" key="3">
    <source>
        <dbReference type="Pfam" id="PF01557"/>
    </source>
</evidence>
<reference evidence="4 5" key="1">
    <citation type="submission" date="2019-06" db="EMBL/GenBank/DDBJ databases">
        <authorList>
            <person name="Li J."/>
        </authorList>
    </citation>
    <scope>NUCLEOTIDE SEQUENCE [LARGE SCALE GENOMIC DNA]</scope>
    <source>
        <strain evidence="4 5">CGMCC 1.8012</strain>
    </source>
</reference>
<dbReference type="Gene3D" id="3.90.850.10">
    <property type="entry name" value="Fumarylacetoacetase-like, C-terminal domain"/>
    <property type="match status" value="1"/>
</dbReference>
<dbReference type="FunFam" id="3.90.850.10:FF:000002">
    <property type="entry name" value="2-hydroxyhepta-2,4-diene-1,7-dioate isomerase"/>
    <property type="match status" value="1"/>
</dbReference>
<dbReference type="EMBL" id="VDDC01000041">
    <property type="protein sequence ID" value="TNH38005.1"/>
    <property type="molecule type" value="Genomic_DNA"/>
</dbReference>
<evidence type="ECO:0000313" key="5">
    <source>
        <dbReference type="Proteomes" id="UP000304880"/>
    </source>
</evidence>
<dbReference type="GO" id="GO:0019752">
    <property type="term" value="P:carboxylic acid metabolic process"/>
    <property type="evidence" value="ECO:0007669"/>
    <property type="project" value="UniProtKB-ARBA"/>
</dbReference>
<dbReference type="InterPro" id="IPR051121">
    <property type="entry name" value="FAH"/>
</dbReference>
<dbReference type="InterPro" id="IPR011234">
    <property type="entry name" value="Fumarylacetoacetase-like_C"/>
</dbReference>
<keyword evidence="4" id="KW-0378">Hydrolase</keyword>
<dbReference type="SUPFAM" id="SSF56529">
    <property type="entry name" value="FAH"/>
    <property type="match status" value="1"/>
</dbReference>
<dbReference type="PANTHER" id="PTHR42796:SF4">
    <property type="entry name" value="FUMARYLACETOACETATE HYDROLASE DOMAIN-CONTAINING PROTEIN 2A"/>
    <property type="match status" value="1"/>
</dbReference>
<keyword evidence="5" id="KW-1185">Reference proteome</keyword>
<dbReference type="PANTHER" id="PTHR42796">
    <property type="entry name" value="FUMARYLACETOACETATE HYDROLASE DOMAIN-CONTAINING PROTEIN 2A-RELATED"/>
    <property type="match status" value="1"/>
</dbReference>
<sequence>MKLVRYGAPGQEKPGMIDSQGQLRDLSGHVADITGRAFEAGLMDTLRGIDPATLPRVDNSPRIGPCVGDVRTFWAIGLNYTDHAEETGAPIPKEPILFNKAASCIVGPYDDVILPPGSVEADWEVELALLIGKRSYRISEAEAADAIAGYFICNDVSEREYQLKREGLWTKGKCCPTFGPIGPWLVTPDEFKNPQDKGLWLDLNGTRTQTGHTSKMIFTIAHIVSYVSQFLILEAGDIITTGTPPGVGLGMAPNVFLKAGDEMHLGIDGLGAQRQTVVAFPG</sequence>
<evidence type="ECO:0000256" key="2">
    <source>
        <dbReference type="ARBA" id="ARBA00022723"/>
    </source>
</evidence>
<comment type="similarity">
    <text evidence="1">Belongs to the FAH family.</text>
</comment>
<name>A0A5C4R213_9RHOB</name>
<evidence type="ECO:0000256" key="1">
    <source>
        <dbReference type="ARBA" id="ARBA00010211"/>
    </source>
</evidence>
<dbReference type="GO" id="GO:0046872">
    <property type="term" value="F:metal ion binding"/>
    <property type="evidence" value="ECO:0007669"/>
    <property type="project" value="UniProtKB-KW"/>
</dbReference>
<dbReference type="InterPro" id="IPR036663">
    <property type="entry name" value="Fumarylacetoacetase_C_sf"/>
</dbReference>
<comment type="caution">
    <text evidence="4">The sequence shown here is derived from an EMBL/GenBank/DDBJ whole genome shotgun (WGS) entry which is preliminary data.</text>
</comment>
<organism evidence="4 5">
    <name type="scientific">Paracoccus haeundaensis</name>
    <dbReference type="NCBI Taxonomy" id="225362"/>
    <lineage>
        <taxon>Bacteria</taxon>
        <taxon>Pseudomonadati</taxon>
        <taxon>Pseudomonadota</taxon>
        <taxon>Alphaproteobacteria</taxon>
        <taxon>Rhodobacterales</taxon>
        <taxon>Paracoccaceae</taxon>
        <taxon>Paracoccus</taxon>
    </lineage>
</organism>
<dbReference type="Pfam" id="PF01557">
    <property type="entry name" value="FAA_hydrolase"/>
    <property type="match status" value="1"/>
</dbReference>
<dbReference type="GO" id="GO:0016853">
    <property type="term" value="F:isomerase activity"/>
    <property type="evidence" value="ECO:0007669"/>
    <property type="project" value="UniProtKB-ARBA"/>
</dbReference>
<dbReference type="AlphaFoldDB" id="A0A5C4R213"/>
<keyword evidence="2" id="KW-0479">Metal-binding</keyword>
<dbReference type="GO" id="GO:0016787">
    <property type="term" value="F:hydrolase activity"/>
    <property type="evidence" value="ECO:0007669"/>
    <property type="project" value="UniProtKB-KW"/>
</dbReference>
<accession>A0A5C4R213</accession>
<gene>
    <name evidence="4" type="ORF">FHD67_17315</name>
</gene>
<evidence type="ECO:0000313" key="4">
    <source>
        <dbReference type="EMBL" id="TNH38005.1"/>
    </source>
</evidence>
<feature type="domain" description="Fumarylacetoacetase-like C-terminal" evidence="3">
    <location>
        <begin position="73"/>
        <end position="278"/>
    </location>
</feature>
<proteinExistence type="inferred from homology"/>
<dbReference type="RefSeq" id="WP_139599463.1">
    <property type="nucleotide sequence ID" value="NZ_VDDC01000041.1"/>
</dbReference>